<dbReference type="KEGG" id="ska:CP970_21340"/>
<organism evidence="1 2">
    <name type="scientific">Streptomyces kanamyceticus</name>
    <dbReference type="NCBI Taxonomy" id="1967"/>
    <lineage>
        <taxon>Bacteria</taxon>
        <taxon>Bacillati</taxon>
        <taxon>Actinomycetota</taxon>
        <taxon>Actinomycetes</taxon>
        <taxon>Kitasatosporales</taxon>
        <taxon>Streptomycetaceae</taxon>
        <taxon>Streptomyces</taxon>
    </lineage>
</organism>
<accession>A0A5J6GGJ3</accession>
<dbReference type="EMBL" id="CP023699">
    <property type="protein sequence ID" value="QEU93121.1"/>
    <property type="molecule type" value="Genomic_DNA"/>
</dbReference>
<proteinExistence type="predicted"/>
<reference evidence="1 2" key="1">
    <citation type="submission" date="2017-09" db="EMBL/GenBank/DDBJ databases">
        <authorList>
            <person name="Lee N."/>
            <person name="Cho B.-K."/>
        </authorList>
    </citation>
    <scope>NUCLEOTIDE SEQUENCE [LARGE SCALE GENOMIC DNA]</scope>
    <source>
        <strain evidence="1 2">ATCC 12853</strain>
    </source>
</reference>
<keyword evidence="2" id="KW-1185">Reference proteome</keyword>
<sequence length="184" mass="20851">MGTGEQLVTIAAVLLGALSTHLTNFLMERSRRKHELLVRWDDKKVAAYEGYIDAVRSCVFLAVHLYEIREGLRESQQSERDVRVEMAEAGHLRGRAFERLLLLGGDDVMEAAHELNAVALKIDWQATGKLPGALEDWRDRNRAVFRAINTFHDAARQDLGVRGRVTGDQHQERDLLLPPTQREA</sequence>
<protein>
    <submittedName>
        <fullName evidence="1">Uncharacterized protein</fullName>
    </submittedName>
</protein>
<evidence type="ECO:0000313" key="1">
    <source>
        <dbReference type="EMBL" id="QEU93121.1"/>
    </source>
</evidence>
<evidence type="ECO:0000313" key="2">
    <source>
        <dbReference type="Proteomes" id="UP000325529"/>
    </source>
</evidence>
<dbReference type="AlphaFoldDB" id="A0A5J6GGJ3"/>
<name>A0A5J6GGJ3_STRKN</name>
<gene>
    <name evidence="1" type="ORF">CP970_21340</name>
</gene>
<dbReference type="RefSeq" id="WP_107098838.1">
    <property type="nucleotide sequence ID" value="NZ_CP023699.1"/>
</dbReference>
<dbReference type="OrthoDB" id="3401121at2"/>
<dbReference type="Proteomes" id="UP000325529">
    <property type="component" value="Chromosome"/>
</dbReference>